<dbReference type="KEGG" id="lpav:PLANPX_4421"/>
<sequence>MRLTTRDLFVAITFAAVIAWCASKVGYASPEFWLSAAVAFMLAAAFVRWTAAERRQTAAISVALPFIGFFTLCIGAIATLVAAVFLVVAAIMLAFRPPSSFSARVRIAMLCVSVTFIYAYIYGNSNVRRILAARQAFPFQSVEDRLSYEVPRATANTPPLSDASILSTLNGDEQEYESNGWRAHQLRLIHSVKYEQFMRAAGFGPVRMIRPRTETLVRVPLRDIGFDDAEFTDDEFTPNWRAGGRGLATGAVQSAHEVSRRDFLDAEGFGYVQTPRTAVAGFVEHAFHQNPLAGDKLLSKWRLQRLELVSLLKFETPRVYVLDHLPRMDQLNSNDIPTRASDEFESDSLAKLQANADVIVSHDGNEYRMLGSLRAAKQCLDCHNVQRGELLGAFSYRLTLADEKSEEAPLAVSDTQP</sequence>
<proteinExistence type="predicted"/>
<name>A0A5K7XNP1_9BACT</name>
<reference evidence="3" key="1">
    <citation type="submission" date="2019-10" db="EMBL/GenBank/DDBJ databases">
        <title>Lacipirellula parvula gen. nov., sp. nov., representing a lineage of planctomycetes widespread in freshwater anoxic habitats, and description of the family Lacipirellulaceae.</title>
        <authorList>
            <person name="Dedysh S.N."/>
            <person name="Kulichevskaya I.S."/>
            <person name="Beletsky A.V."/>
            <person name="Rakitin A.L."/>
            <person name="Mardanov A.V."/>
            <person name="Ivanova A.A."/>
            <person name="Saltykova V.X."/>
            <person name="Rijpstra W.I.C."/>
            <person name="Sinninghe Damste J.S."/>
            <person name="Ravin N.V."/>
        </authorList>
    </citation>
    <scope>NUCLEOTIDE SEQUENCE [LARGE SCALE GENOMIC DNA]</scope>
    <source>
        <strain evidence="3">PX69</strain>
    </source>
</reference>
<organism evidence="2 3">
    <name type="scientific">Lacipirellula parvula</name>
    <dbReference type="NCBI Taxonomy" id="2650471"/>
    <lineage>
        <taxon>Bacteria</taxon>
        <taxon>Pseudomonadati</taxon>
        <taxon>Planctomycetota</taxon>
        <taxon>Planctomycetia</taxon>
        <taxon>Pirellulales</taxon>
        <taxon>Lacipirellulaceae</taxon>
        <taxon>Lacipirellula</taxon>
    </lineage>
</organism>
<evidence type="ECO:0000313" key="2">
    <source>
        <dbReference type="EMBL" id="BBO34809.1"/>
    </source>
</evidence>
<feature type="transmembrane region" description="Helical" evidence="1">
    <location>
        <begin position="33"/>
        <end position="51"/>
    </location>
</feature>
<dbReference type="Proteomes" id="UP000326837">
    <property type="component" value="Chromosome"/>
</dbReference>
<evidence type="ECO:0000313" key="3">
    <source>
        <dbReference type="Proteomes" id="UP000326837"/>
    </source>
</evidence>
<gene>
    <name evidence="2" type="ORF">PLANPX_4421</name>
</gene>
<keyword evidence="1" id="KW-0472">Membrane</keyword>
<keyword evidence="1" id="KW-0812">Transmembrane</keyword>
<keyword evidence="3" id="KW-1185">Reference proteome</keyword>
<feature type="transmembrane region" description="Helical" evidence="1">
    <location>
        <begin position="63"/>
        <end position="95"/>
    </location>
</feature>
<dbReference type="AlphaFoldDB" id="A0A5K7XNP1"/>
<protein>
    <submittedName>
        <fullName evidence="2">Uncharacterized protein</fullName>
    </submittedName>
</protein>
<accession>A0A5K7XNP1</accession>
<feature type="transmembrane region" description="Helical" evidence="1">
    <location>
        <begin position="101"/>
        <end position="121"/>
    </location>
</feature>
<dbReference type="RefSeq" id="WP_152100310.1">
    <property type="nucleotide sequence ID" value="NZ_AP021861.1"/>
</dbReference>
<keyword evidence="1" id="KW-1133">Transmembrane helix</keyword>
<dbReference type="EMBL" id="AP021861">
    <property type="protein sequence ID" value="BBO34809.1"/>
    <property type="molecule type" value="Genomic_DNA"/>
</dbReference>
<evidence type="ECO:0000256" key="1">
    <source>
        <dbReference type="SAM" id="Phobius"/>
    </source>
</evidence>